<dbReference type="AlphaFoldDB" id="A0A3R7EYI0"/>
<dbReference type="RefSeq" id="WP_043460138.1">
    <property type="nucleotide sequence ID" value="NZ_CP134822.1"/>
</dbReference>
<evidence type="ECO:0000259" key="1">
    <source>
        <dbReference type="Pfam" id="PF05239"/>
    </source>
</evidence>
<dbReference type="SUPFAM" id="SSF50346">
    <property type="entry name" value="PRC-barrel domain"/>
    <property type="match status" value="2"/>
</dbReference>
<keyword evidence="3" id="KW-1185">Reference proteome</keyword>
<evidence type="ECO:0000313" key="2">
    <source>
        <dbReference type="EMBL" id="RKM98860.1"/>
    </source>
</evidence>
<dbReference type="Gene3D" id="2.30.30.240">
    <property type="entry name" value="PRC-barrel domain"/>
    <property type="match status" value="2"/>
</dbReference>
<gene>
    <name evidence="2" type="ORF">SFRA_000985</name>
</gene>
<organism evidence="2 3">
    <name type="scientific">Streptomyces xinghaiensis</name>
    <dbReference type="NCBI Taxonomy" id="1038928"/>
    <lineage>
        <taxon>Bacteria</taxon>
        <taxon>Bacillati</taxon>
        <taxon>Actinomycetota</taxon>
        <taxon>Actinomycetes</taxon>
        <taxon>Kitasatosporales</taxon>
        <taxon>Streptomycetaceae</taxon>
        <taxon>Streptomyces</taxon>
    </lineage>
</organism>
<evidence type="ECO:0000313" key="3">
    <source>
        <dbReference type="Proteomes" id="UP000028058"/>
    </source>
</evidence>
<dbReference type="Proteomes" id="UP000028058">
    <property type="component" value="Unassembled WGS sequence"/>
</dbReference>
<comment type="caution">
    <text evidence="2">The sequence shown here is derived from an EMBL/GenBank/DDBJ whole genome shotgun (WGS) entry which is preliminary data.</text>
</comment>
<reference evidence="2 3" key="1">
    <citation type="journal article" date="2014" name="Genome Announc.">
        <title>Draft Genome Sequence of Streptomyces fradiae ATCC 19609, a Strain Highly Sensitive to Antibiotics.</title>
        <authorList>
            <person name="Bekker O.B."/>
            <person name="Klimina K.M."/>
            <person name="Vatlin A.A."/>
            <person name="Zakharevich N.V."/>
            <person name="Kasianov A.S."/>
            <person name="Danilenko V.N."/>
        </authorList>
    </citation>
    <scope>NUCLEOTIDE SEQUENCE [LARGE SCALE GENOMIC DNA]</scope>
    <source>
        <strain evidence="2 3">ATCC 19609</strain>
    </source>
</reference>
<accession>A0A3R7EYI0</accession>
<proteinExistence type="predicted"/>
<sequence length="144" mass="14864">MLLSQITGLPVMDTAEAHRIGKVDGLVLAAQPPRVLALRLKKTGRSGSYITWENVQAVGHDAVMARTDALQDADGDLAAPAAVCKDLVGRRVLTARGEEAGTLQDLDIDTGTGAVLTVHSANDQHPGAALTGVGSYALVITAEA</sequence>
<dbReference type="InterPro" id="IPR027275">
    <property type="entry name" value="PRC-brl_dom"/>
</dbReference>
<dbReference type="InterPro" id="IPR011033">
    <property type="entry name" value="PRC_barrel-like_sf"/>
</dbReference>
<feature type="domain" description="PRC-barrel" evidence="1">
    <location>
        <begin position="85"/>
        <end position="118"/>
    </location>
</feature>
<protein>
    <recommendedName>
        <fullName evidence="1">PRC-barrel domain-containing protein</fullName>
    </recommendedName>
</protein>
<feature type="domain" description="PRC-barrel" evidence="1">
    <location>
        <begin position="2"/>
        <end position="68"/>
    </location>
</feature>
<dbReference type="EMBL" id="JNAD02000001">
    <property type="protein sequence ID" value="RKM98860.1"/>
    <property type="molecule type" value="Genomic_DNA"/>
</dbReference>
<dbReference type="Pfam" id="PF05239">
    <property type="entry name" value="PRC"/>
    <property type="match status" value="2"/>
</dbReference>
<name>A0A3R7EYI0_9ACTN</name>
<dbReference type="OrthoDB" id="4198549at2"/>